<evidence type="ECO:0000256" key="2">
    <source>
        <dbReference type="ARBA" id="ARBA00022801"/>
    </source>
</evidence>
<protein>
    <recommendedName>
        <fullName evidence="6">Glycoside hydrolase family 5 domain-containing protein</fullName>
    </recommendedName>
</protein>
<keyword evidence="8" id="KW-1185">Reference proteome</keyword>
<dbReference type="AlphaFoldDB" id="A0AAX4H4H5"/>
<dbReference type="KEGG" id="asau:88171177"/>
<comment type="similarity">
    <text evidence="1 5">Belongs to the glycosyl hydrolase 5 (cellulase A) family.</text>
</comment>
<keyword evidence="4" id="KW-0961">Cell wall biogenesis/degradation</keyword>
<evidence type="ECO:0000259" key="6">
    <source>
        <dbReference type="Pfam" id="PF00150"/>
    </source>
</evidence>
<gene>
    <name evidence="7" type="ORF">PUMCH_000108</name>
</gene>
<accession>A0AAX4H4H5</accession>
<dbReference type="GO" id="GO:0009251">
    <property type="term" value="P:glucan catabolic process"/>
    <property type="evidence" value="ECO:0007669"/>
    <property type="project" value="TreeGrafter"/>
</dbReference>
<dbReference type="GO" id="GO:0046557">
    <property type="term" value="F:glucan endo-1,6-beta-glucosidase activity"/>
    <property type="evidence" value="ECO:0007669"/>
    <property type="project" value="TreeGrafter"/>
</dbReference>
<dbReference type="InterPro" id="IPR050386">
    <property type="entry name" value="Glycosyl_hydrolase_5"/>
</dbReference>
<keyword evidence="3 5" id="KW-0326">Glycosidase</keyword>
<name>A0AAX4H4H5_9ASCO</name>
<evidence type="ECO:0000256" key="5">
    <source>
        <dbReference type="RuleBase" id="RU361153"/>
    </source>
</evidence>
<feature type="domain" description="Glycoside hydrolase family 5" evidence="6">
    <location>
        <begin position="74"/>
        <end position="279"/>
    </location>
</feature>
<evidence type="ECO:0000256" key="3">
    <source>
        <dbReference type="ARBA" id="ARBA00023295"/>
    </source>
</evidence>
<dbReference type="EMBL" id="CP138894">
    <property type="protein sequence ID" value="WPK22887.1"/>
    <property type="molecule type" value="Genomic_DNA"/>
</dbReference>
<evidence type="ECO:0000256" key="4">
    <source>
        <dbReference type="ARBA" id="ARBA00023316"/>
    </source>
</evidence>
<dbReference type="GO" id="GO:0005576">
    <property type="term" value="C:extracellular region"/>
    <property type="evidence" value="ECO:0007669"/>
    <property type="project" value="TreeGrafter"/>
</dbReference>
<dbReference type="GO" id="GO:0071555">
    <property type="term" value="P:cell wall organization"/>
    <property type="evidence" value="ECO:0007669"/>
    <property type="project" value="UniProtKB-KW"/>
</dbReference>
<dbReference type="SUPFAM" id="SSF51445">
    <property type="entry name" value="(Trans)glycosidases"/>
    <property type="match status" value="1"/>
</dbReference>
<sequence>MQDPINISENISDKEFVRYRTNFGVNLGGCFVREKWMFKDSMIGDEHNGPKTELQALKEEVARDRDGARDFLENHWQSFMNDDDWKWIQSKGMNSVRVPIGYWNIDGGNFTGGTKFADYADIYRNSWQIFKSHFIEAAARFNISVLVDVHALPGGANKDSHSGEEHTADFWSDEGKQGSMVEAVRFIARDLKGYSNVSGIQVVNEAFDVKPKDSLFRYYESAMRAIREEDDSIPVVISDGWWTPNFTSWIKNIQGDGQNFGFVLDAHCYRMFSEGDQKKSAQQITDDLEGDFVNGLMQGPQDEQEVVDLMLGEYSCVLSEETWRNSNVSDKDTNDPGRKDLAARFGRKQVELALKRTPAAIYFWSYKFPYPWGEWDARVVFDGYIGTPSISMPQGGLFEELRDNAFNAHVDYWTNEGHNFDFERYKLGYEAGWSDCFGFAERGAMLGRRIALNFARKQQHIRERGDQDVWQFTQGYNKATKDFAERCYRV</sequence>
<dbReference type="PANTHER" id="PTHR31297:SF43">
    <property type="entry name" value="GLUCAN 1,3-BETA-GLUCOSIDASE 3"/>
    <property type="match status" value="1"/>
</dbReference>
<dbReference type="GO" id="GO:0009986">
    <property type="term" value="C:cell surface"/>
    <property type="evidence" value="ECO:0007669"/>
    <property type="project" value="TreeGrafter"/>
</dbReference>
<keyword evidence="2 5" id="KW-0378">Hydrolase</keyword>
<dbReference type="Proteomes" id="UP001338582">
    <property type="component" value="Chromosome 1"/>
</dbReference>
<dbReference type="InterPro" id="IPR017853">
    <property type="entry name" value="GH"/>
</dbReference>
<proteinExistence type="inferred from homology"/>
<dbReference type="GeneID" id="88171177"/>
<evidence type="ECO:0000313" key="8">
    <source>
        <dbReference type="Proteomes" id="UP001338582"/>
    </source>
</evidence>
<dbReference type="RefSeq" id="XP_062875274.1">
    <property type="nucleotide sequence ID" value="XM_063019204.1"/>
</dbReference>
<reference evidence="7 8" key="1">
    <citation type="submission" date="2023-10" db="EMBL/GenBank/DDBJ databases">
        <title>Draft Genome Sequence of Candida saopaulonensis from a very Premature Infant with Sepsis.</title>
        <authorList>
            <person name="Ning Y."/>
            <person name="Dai R."/>
            <person name="Xiao M."/>
            <person name="Xu Y."/>
            <person name="Yan Q."/>
            <person name="Zhang L."/>
        </authorList>
    </citation>
    <scope>NUCLEOTIDE SEQUENCE [LARGE SCALE GENOMIC DNA]</scope>
    <source>
        <strain evidence="7 8">19XY460</strain>
    </source>
</reference>
<dbReference type="InterPro" id="IPR001547">
    <property type="entry name" value="Glyco_hydro_5"/>
</dbReference>
<dbReference type="Gene3D" id="3.20.20.80">
    <property type="entry name" value="Glycosidases"/>
    <property type="match status" value="1"/>
</dbReference>
<evidence type="ECO:0000313" key="7">
    <source>
        <dbReference type="EMBL" id="WPK22887.1"/>
    </source>
</evidence>
<dbReference type="PANTHER" id="PTHR31297">
    <property type="entry name" value="GLUCAN ENDO-1,6-BETA-GLUCOSIDASE B"/>
    <property type="match status" value="1"/>
</dbReference>
<organism evidence="7 8">
    <name type="scientific">Australozyma saopauloensis</name>
    <dbReference type="NCBI Taxonomy" id="291208"/>
    <lineage>
        <taxon>Eukaryota</taxon>
        <taxon>Fungi</taxon>
        <taxon>Dikarya</taxon>
        <taxon>Ascomycota</taxon>
        <taxon>Saccharomycotina</taxon>
        <taxon>Pichiomycetes</taxon>
        <taxon>Metschnikowiaceae</taxon>
        <taxon>Australozyma</taxon>
    </lineage>
</organism>
<dbReference type="Pfam" id="PF00150">
    <property type="entry name" value="Cellulase"/>
    <property type="match status" value="1"/>
</dbReference>
<evidence type="ECO:0000256" key="1">
    <source>
        <dbReference type="ARBA" id="ARBA00005641"/>
    </source>
</evidence>